<dbReference type="Proteomes" id="UP000295783">
    <property type="component" value="Unassembled WGS sequence"/>
</dbReference>
<feature type="region of interest" description="Disordered" evidence="1">
    <location>
        <begin position="1"/>
        <end position="21"/>
    </location>
</feature>
<comment type="caution">
    <text evidence="2">The sequence shown here is derived from an EMBL/GenBank/DDBJ whole genome shotgun (WGS) entry which is preliminary data.</text>
</comment>
<keyword evidence="3" id="KW-1185">Reference proteome</keyword>
<dbReference type="RefSeq" id="WP_166644965.1">
    <property type="nucleotide sequence ID" value="NZ_SNYW01000006.1"/>
</dbReference>
<dbReference type="AlphaFoldDB" id="A0A4R6WR49"/>
<evidence type="ECO:0000313" key="2">
    <source>
        <dbReference type="EMBL" id="TDQ84055.1"/>
    </source>
</evidence>
<dbReference type="InterPro" id="IPR009922">
    <property type="entry name" value="DUF1457"/>
</dbReference>
<gene>
    <name evidence="2" type="ORF">A8950_0601</name>
</gene>
<dbReference type="Pfam" id="PF07310">
    <property type="entry name" value="PAS_5"/>
    <property type="match status" value="1"/>
</dbReference>
<name>A0A4R6WR49_9PROT</name>
<sequence length="180" mass="20046">MNADTTAESGTGGQPGDYPRTTDMAEMARRCYPDTLAFYQYWLAKAGTRSMPSRADLDPAEMKRWLPGIQLVDVFPAEAGRKRRLVYRLVGEAEVSLRGYNPKGREVAEAALGKDTSDPLGNYAIVIDQQLPVYDWSRISHPNGFLIGQECILLPLSDDGKHVNMVVTYGKVVRRHDASR</sequence>
<evidence type="ECO:0000256" key="1">
    <source>
        <dbReference type="SAM" id="MobiDB-lite"/>
    </source>
</evidence>
<evidence type="ECO:0000313" key="3">
    <source>
        <dbReference type="Proteomes" id="UP000295783"/>
    </source>
</evidence>
<accession>A0A4R6WR49</accession>
<organism evidence="2 3">
    <name type="scientific">Dongia mobilis</name>
    <dbReference type="NCBI Taxonomy" id="578943"/>
    <lineage>
        <taxon>Bacteria</taxon>
        <taxon>Pseudomonadati</taxon>
        <taxon>Pseudomonadota</taxon>
        <taxon>Alphaproteobacteria</taxon>
        <taxon>Rhodospirillales</taxon>
        <taxon>Dongiaceae</taxon>
        <taxon>Dongia</taxon>
    </lineage>
</organism>
<reference evidence="2 3" key="1">
    <citation type="submission" date="2019-03" db="EMBL/GenBank/DDBJ databases">
        <title>Genomic Encyclopedia of Type Strains, Phase III (KMG-III): the genomes of soil and plant-associated and newly described type strains.</title>
        <authorList>
            <person name="Whitman W."/>
        </authorList>
    </citation>
    <scope>NUCLEOTIDE SEQUENCE [LARGE SCALE GENOMIC DNA]</scope>
    <source>
        <strain evidence="2 3">CGMCC 1.7660</strain>
    </source>
</reference>
<dbReference type="EMBL" id="SNYW01000006">
    <property type="protein sequence ID" value="TDQ84055.1"/>
    <property type="molecule type" value="Genomic_DNA"/>
</dbReference>
<proteinExistence type="predicted"/>
<protein>
    <submittedName>
        <fullName evidence="2">PAS domain-containing protein</fullName>
    </submittedName>
</protein>